<keyword evidence="7" id="KW-0408">Iron</keyword>
<feature type="transmembrane region" description="Helical" evidence="13">
    <location>
        <begin position="151"/>
        <end position="173"/>
    </location>
</feature>
<name>A0A840W6B4_9ACTN</name>
<dbReference type="InterPro" id="IPR050450">
    <property type="entry name" value="COX15/CtaA_HemeA_synthase"/>
</dbReference>
<evidence type="ECO:0000256" key="7">
    <source>
        <dbReference type="ARBA" id="ARBA00023004"/>
    </source>
</evidence>
<keyword evidence="4" id="KW-0479">Metal-binding</keyword>
<comment type="pathway">
    <text evidence="11">Porphyrin-containing compound metabolism.</text>
</comment>
<evidence type="ECO:0000256" key="2">
    <source>
        <dbReference type="ARBA" id="ARBA00022475"/>
    </source>
</evidence>
<feature type="compositionally biased region" description="Low complexity" evidence="12">
    <location>
        <begin position="382"/>
        <end position="400"/>
    </location>
</feature>
<evidence type="ECO:0000256" key="6">
    <source>
        <dbReference type="ARBA" id="ARBA00023002"/>
    </source>
</evidence>
<dbReference type="Pfam" id="PF02628">
    <property type="entry name" value="COX15-CtaA"/>
    <property type="match status" value="1"/>
</dbReference>
<feature type="transmembrane region" description="Helical" evidence="13">
    <location>
        <begin position="125"/>
        <end position="144"/>
    </location>
</feature>
<feature type="transmembrane region" description="Helical" evidence="13">
    <location>
        <begin position="320"/>
        <end position="341"/>
    </location>
</feature>
<evidence type="ECO:0000256" key="9">
    <source>
        <dbReference type="ARBA" id="ARBA00023136"/>
    </source>
</evidence>
<feature type="region of interest" description="Disordered" evidence="12">
    <location>
        <begin position="348"/>
        <end position="400"/>
    </location>
</feature>
<evidence type="ECO:0000256" key="8">
    <source>
        <dbReference type="ARBA" id="ARBA00023133"/>
    </source>
</evidence>
<dbReference type="GO" id="GO:0006784">
    <property type="term" value="P:heme A biosynthetic process"/>
    <property type="evidence" value="ECO:0007669"/>
    <property type="project" value="InterPro"/>
</dbReference>
<gene>
    <name evidence="14" type="ORF">HNR07_002691</name>
</gene>
<feature type="transmembrane region" description="Helical" evidence="13">
    <location>
        <begin position="259"/>
        <end position="283"/>
    </location>
</feature>
<dbReference type="GO" id="GO:0016020">
    <property type="term" value="C:membrane"/>
    <property type="evidence" value="ECO:0007669"/>
    <property type="project" value="UniProtKB-SubCell"/>
</dbReference>
<dbReference type="RefSeq" id="WP_184365220.1">
    <property type="nucleotide sequence ID" value="NZ_BAAAKM010000152.1"/>
</dbReference>
<evidence type="ECO:0000256" key="3">
    <source>
        <dbReference type="ARBA" id="ARBA00022692"/>
    </source>
</evidence>
<sequence>MFASPTSAATVTHALSPLAADEFEDIVLLGVPFWGWQIALAAVGVLALVLLARSIWNPTQKSLRVWALGNIAVNAGIAVTGATVRVTSSGLGCSEWPQCTPDSFVPIDTGHAAFNAAIEFGNRTLTFLVLAVGVITLIAVARMIPRRRDLFVMAAIIPFGVMGQAVVGGITVWSNLHPAAVATHFLLSMVMVFITVALYVRLQEPEGKPQLAAGPMLHAVSIGLVVVGFLLLVAGTVVTGTGPHGGDAAAPRWDLDLPAITRVHSVLAWLTLLGSVMATAIAFRGGASRIVRTSSAALLVLVLLQGVLGYTQDALELPEALVVLHVLGSALTWIAIARLYFATTRLVPGGDKPGEETGTEPGDEPGAELTSAADRGGERSSAEPSAGSAESGPAETSPGR</sequence>
<dbReference type="InterPro" id="IPR003780">
    <property type="entry name" value="COX15/CtaA_fam"/>
</dbReference>
<dbReference type="EMBL" id="JACHDO010000001">
    <property type="protein sequence ID" value="MBB5491554.1"/>
    <property type="molecule type" value="Genomic_DNA"/>
</dbReference>
<keyword evidence="8" id="KW-0350">Heme biosynthesis</keyword>
<dbReference type="PANTHER" id="PTHR35457">
    <property type="entry name" value="HEME A SYNTHASE"/>
    <property type="match status" value="1"/>
</dbReference>
<evidence type="ECO:0000313" key="14">
    <source>
        <dbReference type="EMBL" id="MBB5491554.1"/>
    </source>
</evidence>
<dbReference type="AlphaFoldDB" id="A0A840W6B4"/>
<keyword evidence="15" id="KW-1185">Reference proteome</keyword>
<protein>
    <submittedName>
        <fullName evidence="14">Cytochrome c oxidase assembly protein subunit 15</fullName>
    </submittedName>
</protein>
<dbReference type="Proteomes" id="UP000579647">
    <property type="component" value="Unassembled WGS sequence"/>
</dbReference>
<comment type="caution">
    <text evidence="14">The sequence shown here is derived from an EMBL/GenBank/DDBJ whole genome shotgun (WGS) entry which is preliminary data.</text>
</comment>
<feature type="transmembrane region" description="Helical" evidence="13">
    <location>
        <begin position="290"/>
        <end position="308"/>
    </location>
</feature>
<evidence type="ECO:0000256" key="10">
    <source>
        <dbReference type="ARBA" id="ARBA00023157"/>
    </source>
</evidence>
<keyword evidence="6" id="KW-0560">Oxidoreductase</keyword>
<dbReference type="GO" id="GO:0016491">
    <property type="term" value="F:oxidoreductase activity"/>
    <property type="evidence" value="ECO:0007669"/>
    <property type="project" value="UniProtKB-KW"/>
</dbReference>
<feature type="transmembrane region" description="Helical" evidence="13">
    <location>
        <begin position="212"/>
        <end position="239"/>
    </location>
</feature>
<organism evidence="14 15">
    <name type="scientific">Nocardiopsis metallicus</name>
    <dbReference type="NCBI Taxonomy" id="179819"/>
    <lineage>
        <taxon>Bacteria</taxon>
        <taxon>Bacillati</taxon>
        <taxon>Actinomycetota</taxon>
        <taxon>Actinomycetes</taxon>
        <taxon>Streptosporangiales</taxon>
        <taxon>Nocardiopsidaceae</taxon>
        <taxon>Nocardiopsis</taxon>
    </lineage>
</organism>
<feature type="transmembrane region" description="Helical" evidence="13">
    <location>
        <begin position="33"/>
        <end position="51"/>
    </location>
</feature>
<feature type="transmembrane region" description="Helical" evidence="13">
    <location>
        <begin position="63"/>
        <end position="84"/>
    </location>
</feature>
<evidence type="ECO:0000256" key="13">
    <source>
        <dbReference type="SAM" id="Phobius"/>
    </source>
</evidence>
<dbReference type="GO" id="GO:0046872">
    <property type="term" value="F:metal ion binding"/>
    <property type="evidence" value="ECO:0007669"/>
    <property type="project" value="UniProtKB-KW"/>
</dbReference>
<keyword evidence="2" id="KW-1003">Cell membrane</keyword>
<keyword evidence="10" id="KW-1015">Disulfide bond</keyword>
<keyword evidence="9 13" id="KW-0472">Membrane</keyword>
<keyword evidence="5 13" id="KW-1133">Transmembrane helix</keyword>
<comment type="subcellular location">
    <subcellularLocation>
        <location evidence="1">Membrane</location>
        <topology evidence="1">Multi-pass membrane protein</topology>
    </subcellularLocation>
</comment>
<dbReference type="PANTHER" id="PTHR35457:SF1">
    <property type="entry name" value="HEME A SYNTHASE"/>
    <property type="match status" value="1"/>
</dbReference>
<feature type="transmembrane region" description="Helical" evidence="13">
    <location>
        <begin position="179"/>
        <end position="200"/>
    </location>
</feature>
<evidence type="ECO:0000256" key="5">
    <source>
        <dbReference type="ARBA" id="ARBA00022989"/>
    </source>
</evidence>
<evidence type="ECO:0000313" key="15">
    <source>
        <dbReference type="Proteomes" id="UP000579647"/>
    </source>
</evidence>
<accession>A0A840W6B4</accession>
<evidence type="ECO:0000256" key="1">
    <source>
        <dbReference type="ARBA" id="ARBA00004141"/>
    </source>
</evidence>
<evidence type="ECO:0000256" key="4">
    <source>
        <dbReference type="ARBA" id="ARBA00022723"/>
    </source>
</evidence>
<reference evidence="14 15" key="1">
    <citation type="submission" date="2020-08" db="EMBL/GenBank/DDBJ databases">
        <title>Sequencing the genomes of 1000 actinobacteria strains.</title>
        <authorList>
            <person name="Klenk H.-P."/>
        </authorList>
    </citation>
    <scope>NUCLEOTIDE SEQUENCE [LARGE SCALE GENOMIC DNA]</scope>
    <source>
        <strain evidence="14 15">DSM 44598</strain>
    </source>
</reference>
<keyword evidence="3 13" id="KW-0812">Transmembrane</keyword>
<evidence type="ECO:0000256" key="12">
    <source>
        <dbReference type="SAM" id="MobiDB-lite"/>
    </source>
</evidence>
<proteinExistence type="predicted"/>
<feature type="compositionally biased region" description="Acidic residues" evidence="12">
    <location>
        <begin position="357"/>
        <end position="366"/>
    </location>
</feature>
<evidence type="ECO:0000256" key="11">
    <source>
        <dbReference type="ARBA" id="ARBA00023444"/>
    </source>
</evidence>